<gene>
    <name evidence="1" type="ORF">CGZ91_06280</name>
</gene>
<sequence>MTISGVIPHLSQKGGHVPRTEAGIGALMPWAERLWFTTYPAHGPKTGTRTGLFSIDDDFQVTVHEGVGTGTYANRMIHDDTDTLVMGPHLISTEGEIRVIDALVDVRLAATTRHLHRPETHVYMIGMEGDFYEVDVTTAQATRLGDLCEELDVPGVPHFKDAFCNHGRLVVVNNSYYHEDFPTGESDGRLAEWDGTTWIVIARTQMNTVSGRYGRLGDAIHAVGQDRASAVLWSYLPATGWVERRLPKATHTQDHAYTTEWPRLREVESERWLLDASGMFYEVPAMHYNNAMWGVRPIASHLRIIGDFCTWNGLLVLAGDQGTPIARENIFAGQPQANLWFGKTDDLWQWGPRAGWGGPWWDSSVTADQPSSAYLMTGFVHKSLQVTTDQPLALSVELDFRGDGSWVTYDRFDVDGYRFIEFPDALSAHWVRLRTDRDATVTAQFSYL</sequence>
<evidence type="ECO:0000313" key="2">
    <source>
        <dbReference type="Proteomes" id="UP000216300"/>
    </source>
</evidence>
<dbReference type="Proteomes" id="UP000216300">
    <property type="component" value="Unassembled WGS sequence"/>
</dbReference>
<organism evidence="1 2">
    <name type="scientific">Parenemella sanctibonifatiensis</name>
    <dbReference type="NCBI Taxonomy" id="2016505"/>
    <lineage>
        <taxon>Bacteria</taxon>
        <taxon>Bacillati</taxon>
        <taxon>Actinomycetota</taxon>
        <taxon>Actinomycetes</taxon>
        <taxon>Propionibacteriales</taxon>
        <taxon>Propionibacteriaceae</taxon>
        <taxon>Parenemella</taxon>
    </lineage>
</organism>
<proteinExistence type="predicted"/>
<dbReference type="OrthoDB" id="9758853at2"/>
<comment type="caution">
    <text evidence="1">The sequence shown here is derived from an EMBL/GenBank/DDBJ whole genome shotgun (WGS) entry which is preliminary data.</text>
</comment>
<protein>
    <submittedName>
        <fullName evidence="1">Uncharacterized protein</fullName>
    </submittedName>
</protein>
<reference evidence="1 2" key="1">
    <citation type="submission" date="2017-07" db="EMBL/GenBank/DDBJ databases">
        <title>Draft whole genome sequences of clinical Proprionibacteriaceae strains.</title>
        <authorList>
            <person name="Bernier A.-M."/>
            <person name="Bernard K."/>
            <person name="Domingo M.-C."/>
        </authorList>
    </citation>
    <scope>NUCLEOTIDE SEQUENCE [LARGE SCALE GENOMIC DNA]</scope>
    <source>
        <strain evidence="1 2">NML 150081</strain>
    </source>
</reference>
<evidence type="ECO:0000313" key="1">
    <source>
        <dbReference type="EMBL" id="OYN91442.1"/>
    </source>
</evidence>
<keyword evidence="2" id="KW-1185">Reference proteome</keyword>
<dbReference type="EMBL" id="NMVJ01000006">
    <property type="protein sequence ID" value="OYN91442.1"/>
    <property type="molecule type" value="Genomic_DNA"/>
</dbReference>
<accession>A0A255EPQ3</accession>
<name>A0A255EPQ3_9ACTN</name>
<dbReference type="AlphaFoldDB" id="A0A255EPQ3"/>